<keyword evidence="3" id="KW-1185">Reference proteome</keyword>
<dbReference type="PANTHER" id="PTHR21298:SF2">
    <property type="entry name" value="GH01721P"/>
    <property type="match status" value="1"/>
</dbReference>
<dbReference type="PANTHER" id="PTHR21298">
    <property type="entry name" value="GH01721P"/>
    <property type="match status" value="1"/>
</dbReference>
<dbReference type="Proteomes" id="UP001608902">
    <property type="component" value="Unassembled WGS sequence"/>
</dbReference>
<proteinExistence type="predicted"/>
<dbReference type="InterPro" id="IPR000159">
    <property type="entry name" value="RA_dom"/>
</dbReference>
<comment type="caution">
    <text evidence="2">The sequence shown here is derived from an EMBL/GenBank/DDBJ whole genome shotgun (WGS) entry which is preliminary data.</text>
</comment>
<protein>
    <recommendedName>
        <fullName evidence="1">Ras-associating domain-containing protein</fullName>
    </recommendedName>
</protein>
<dbReference type="InterPro" id="IPR029071">
    <property type="entry name" value="Ubiquitin-like_domsf"/>
</dbReference>
<dbReference type="SUPFAM" id="SSF54236">
    <property type="entry name" value="Ubiquitin-like"/>
    <property type="match status" value="2"/>
</dbReference>
<dbReference type="Gene3D" id="3.10.20.90">
    <property type="entry name" value="Phosphatidylinositol 3-kinase Catalytic Subunit, Chain A, domain 1"/>
    <property type="match status" value="2"/>
</dbReference>
<dbReference type="EMBL" id="JBGFUD010007792">
    <property type="protein sequence ID" value="MFH4981747.1"/>
    <property type="molecule type" value="Genomic_DNA"/>
</dbReference>
<evidence type="ECO:0000313" key="3">
    <source>
        <dbReference type="Proteomes" id="UP001608902"/>
    </source>
</evidence>
<evidence type="ECO:0000313" key="2">
    <source>
        <dbReference type="EMBL" id="MFH4981747.1"/>
    </source>
</evidence>
<dbReference type="SMART" id="SM00314">
    <property type="entry name" value="RA"/>
    <property type="match status" value="1"/>
</dbReference>
<sequence length="239" mass="27247">MLKYQVRSSGTLNRNALNKSSFLSIDRPSSSLQEVPVRFRSNSLSSLSSVDSGDLTEWGILKVYTGDVKADTDYKCLRISTSHTAKNVIDMLLSKFRVNSRDHNLFELYMEVRTMINGKLIKSLLLLTDDSRPLELQRCHPMHMSRFILTISSNGVLVRIHDFPISPMSNYKSVMLARRTSAYEAIAIVLSMNRRNSSPSDYRLFVSDSNQAVALDDTVADLYEALRPDQKLILRRHRQ</sequence>
<evidence type="ECO:0000259" key="1">
    <source>
        <dbReference type="PROSITE" id="PS50200"/>
    </source>
</evidence>
<organism evidence="2 3">
    <name type="scientific">Gnathostoma spinigerum</name>
    <dbReference type="NCBI Taxonomy" id="75299"/>
    <lineage>
        <taxon>Eukaryota</taxon>
        <taxon>Metazoa</taxon>
        <taxon>Ecdysozoa</taxon>
        <taxon>Nematoda</taxon>
        <taxon>Chromadorea</taxon>
        <taxon>Rhabditida</taxon>
        <taxon>Spirurina</taxon>
        <taxon>Gnathostomatomorpha</taxon>
        <taxon>Gnathostomatoidea</taxon>
        <taxon>Gnathostomatidae</taxon>
        <taxon>Gnathostoma</taxon>
    </lineage>
</organism>
<feature type="domain" description="Ras-associating" evidence="1">
    <location>
        <begin position="59"/>
        <end position="154"/>
    </location>
</feature>
<dbReference type="PROSITE" id="PS50200">
    <property type="entry name" value="RA"/>
    <property type="match status" value="1"/>
</dbReference>
<dbReference type="Pfam" id="PF00788">
    <property type="entry name" value="RA"/>
    <property type="match status" value="2"/>
</dbReference>
<gene>
    <name evidence="2" type="ORF">AB6A40_008456</name>
</gene>
<name>A0ABD6ERH8_9BILA</name>
<dbReference type="CDD" id="cd17043">
    <property type="entry name" value="RA"/>
    <property type="match status" value="2"/>
</dbReference>
<reference evidence="2 3" key="1">
    <citation type="submission" date="2024-08" db="EMBL/GenBank/DDBJ databases">
        <title>Gnathostoma spinigerum genome.</title>
        <authorList>
            <person name="Gonzalez-Bertolin B."/>
            <person name="Monzon S."/>
            <person name="Zaballos A."/>
            <person name="Jimenez P."/>
            <person name="Dekumyoy P."/>
            <person name="Varona S."/>
            <person name="Cuesta I."/>
            <person name="Sumanam S."/>
            <person name="Adisakwattana P."/>
            <person name="Gasser R.B."/>
            <person name="Hernandez-Gonzalez A."/>
            <person name="Young N.D."/>
            <person name="Perteguer M.J."/>
        </authorList>
    </citation>
    <scope>NUCLEOTIDE SEQUENCE [LARGE SCALE GENOMIC DNA]</scope>
    <source>
        <strain evidence="2">AL3</strain>
        <tissue evidence="2">Liver</tissue>
    </source>
</reference>
<accession>A0ABD6ERH8</accession>
<dbReference type="AlphaFoldDB" id="A0ABD6ERH8"/>